<keyword evidence="2" id="KW-0418">Kinase</keyword>
<dbReference type="InterPro" id="IPR037035">
    <property type="entry name" value="GK-like_C_sf"/>
</dbReference>
<gene>
    <name evidence="2" type="ORF">DCS45_09230</name>
</gene>
<proteinExistence type="predicted"/>
<sequence>DTDGVDGAAEVAGAVIGPETLGLAQKAGRDPQEALDRNDAHGFFAAIDSQIVPGPTLTNVNDFRAIAVFPTG</sequence>
<keyword evidence="2" id="KW-0808">Transferase</keyword>
<comment type="caution">
    <text evidence="2">The sequence shown here is derived from an EMBL/GenBank/DDBJ whole genome shotgun (WGS) entry which is preliminary data.</text>
</comment>
<evidence type="ECO:0000259" key="1">
    <source>
        <dbReference type="Pfam" id="PF05161"/>
    </source>
</evidence>
<organism evidence="2 3">
    <name type="scientific">Roseovarius nubinhibens</name>
    <dbReference type="NCBI Taxonomy" id="314263"/>
    <lineage>
        <taxon>Bacteria</taxon>
        <taxon>Pseudomonadati</taxon>
        <taxon>Pseudomonadota</taxon>
        <taxon>Alphaproteobacteria</taxon>
        <taxon>Rhodobacterales</taxon>
        <taxon>Roseobacteraceae</taxon>
        <taxon>Roseovarius</taxon>
    </lineage>
</organism>
<dbReference type="Gene3D" id="3.40.1480.10">
    <property type="entry name" value="MOFRL domain"/>
    <property type="match status" value="1"/>
</dbReference>
<dbReference type="InterPro" id="IPR039760">
    <property type="entry name" value="MOFRL_protein"/>
</dbReference>
<evidence type="ECO:0000313" key="2">
    <source>
        <dbReference type="EMBL" id="HAR52041.1"/>
    </source>
</evidence>
<name>A0A348WBX9_9RHOB</name>
<dbReference type="GO" id="GO:0005737">
    <property type="term" value="C:cytoplasm"/>
    <property type="evidence" value="ECO:0007669"/>
    <property type="project" value="TreeGrafter"/>
</dbReference>
<dbReference type="Proteomes" id="UP000264719">
    <property type="component" value="Unassembled WGS sequence"/>
</dbReference>
<feature type="non-terminal residue" evidence="2">
    <location>
        <position position="1"/>
    </location>
</feature>
<dbReference type="SUPFAM" id="SSF82544">
    <property type="entry name" value="GckA/TtuD-like"/>
    <property type="match status" value="1"/>
</dbReference>
<dbReference type="AlphaFoldDB" id="A0A348WBX9"/>
<dbReference type="GO" id="GO:0008887">
    <property type="term" value="F:glycerate kinase activity"/>
    <property type="evidence" value="ECO:0007669"/>
    <property type="project" value="InterPro"/>
</dbReference>
<dbReference type="InterPro" id="IPR007835">
    <property type="entry name" value="MOFRL"/>
</dbReference>
<dbReference type="Pfam" id="PF05161">
    <property type="entry name" value="MOFRL"/>
    <property type="match status" value="1"/>
</dbReference>
<dbReference type="PANTHER" id="PTHR12227:SF0">
    <property type="entry name" value="GLYCERATE KINASE"/>
    <property type="match status" value="1"/>
</dbReference>
<accession>A0A348WBX9</accession>
<dbReference type="PANTHER" id="PTHR12227">
    <property type="entry name" value="GLYCERATE KINASE"/>
    <property type="match status" value="1"/>
</dbReference>
<feature type="domain" description="MOFRL" evidence="1">
    <location>
        <begin position="1"/>
        <end position="62"/>
    </location>
</feature>
<dbReference type="EMBL" id="DMVW01000092">
    <property type="protein sequence ID" value="HAR52041.1"/>
    <property type="molecule type" value="Genomic_DNA"/>
</dbReference>
<reference evidence="2 3" key="1">
    <citation type="journal article" date="2018" name="Nat. Biotechnol.">
        <title>A standardized bacterial taxonomy based on genome phylogeny substantially revises the tree of life.</title>
        <authorList>
            <person name="Parks D.H."/>
            <person name="Chuvochina M."/>
            <person name="Waite D.W."/>
            <person name="Rinke C."/>
            <person name="Skarshewski A."/>
            <person name="Chaumeil P.A."/>
            <person name="Hugenholtz P."/>
        </authorList>
    </citation>
    <scope>NUCLEOTIDE SEQUENCE [LARGE SCALE GENOMIC DNA]</scope>
    <source>
        <strain evidence="2">UBA9169</strain>
    </source>
</reference>
<evidence type="ECO:0000313" key="3">
    <source>
        <dbReference type="Proteomes" id="UP000264719"/>
    </source>
</evidence>
<protein>
    <submittedName>
        <fullName evidence="2">Glycerate kinase</fullName>
    </submittedName>
</protein>